<dbReference type="PANTHER" id="PTHR43771:SF1">
    <property type="entry name" value="PHOSPHOMANNOMUTASE"/>
    <property type="match status" value="1"/>
</dbReference>
<organism evidence="12 13">
    <name type="scientific">Candidatus Magasanikbacteria bacterium CG_4_9_14_0_2_um_filter_42_11</name>
    <dbReference type="NCBI Taxonomy" id="1974643"/>
    <lineage>
        <taxon>Bacteria</taxon>
        <taxon>Candidatus Magasanikiibacteriota</taxon>
    </lineage>
</organism>
<dbReference type="InterPro" id="IPR005843">
    <property type="entry name" value="A-D-PHexomutase_C"/>
</dbReference>
<evidence type="ECO:0000256" key="2">
    <source>
        <dbReference type="ARBA" id="ARBA00010231"/>
    </source>
</evidence>
<dbReference type="Pfam" id="PF02879">
    <property type="entry name" value="PGM_PMM_II"/>
    <property type="match status" value="1"/>
</dbReference>
<keyword evidence="3" id="KW-0597">Phosphoprotein</keyword>
<comment type="cofactor">
    <cofactor evidence="1">
        <name>Mg(2+)</name>
        <dbReference type="ChEBI" id="CHEBI:18420"/>
    </cofactor>
</comment>
<reference evidence="13" key="1">
    <citation type="submission" date="2017-09" db="EMBL/GenBank/DDBJ databases">
        <title>Depth-based differentiation of microbial function through sediment-hosted aquifers and enrichment of novel symbionts in the deep terrestrial subsurface.</title>
        <authorList>
            <person name="Probst A.J."/>
            <person name="Ladd B."/>
            <person name="Jarett J.K."/>
            <person name="Geller-Mcgrath D.E."/>
            <person name="Sieber C.M.K."/>
            <person name="Emerson J.B."/>
            <person name="Anantharaman K."/>
            <person name="Thomas B.C."/>
            <person name="Malmstrom R."/>
            <person name="Stieglmeier M."/>
            <person name="Klingl A."/>
            <person name="Woyke T."/>
            <person name="Ryan C.M."/>
            <person name="Banfield J.F."/>
        </authorList>
    </citation>
    <scope>NUCLEOTIDE SEQUENCE [LARGE SCALE GENOMIC DNA]</scope>
</reference>
<dbReference type="InterPro" id="IPR005845">
    <property type="entry name" value="A-D-PHexomutase_a/b/a-II"/>
</dbReference>
<evidence type="ECO:0000256" key="5">
    <source>
        <dbReference type="ARBA" id="ARBA00022842"/>
    </source>
</evidence>
<name>A0A2M8FB53_9BACT</name>
<dbReference type="GO" id="GO:0016868">
    <property type="term" value="F:intramolecular phosphotransferase activity"/>
    <property type="evidence" value="ECO:0007669"/>
    <property type="project" value="InterPro"/>
</dbReference>
<dbReference type="GO" id="GO:0005975">
    <property type="term" value="P:carbohydrate metabolic process"/>
    <property type="evidence" value="ECO:0007669"/>
    <property type="project" value="InterPro"/>
</dbReference>
<proteinExistence type="inferred from homology"/>
<comment type="similarity">
    <text evidence="2 7">Belongs to the phosphohexose mutase family.</text>
</comment>
<gene>
    <name evidence="12" type="primary">manB</name>
    <name evidence="12" type="ORF">CO030_00065</name>
</gene>
<dbReference type="InterPro" id="IPR036900">
    <property type="entry name" value="A-D-PHexomutase_C_sf"/>
</dbReference>
<dbReference type="Proteomes" id="UP000231456">
    <property type="component" value="Unassembled WGS sequence"/>
</dbReference>
<dbReference type="Pfam" id="PF00408">
    <property type="entry name" value="PGM_PMM_IV"/>
    <property type="match status" value="1"/>
</dbReference>
<dbReference type="Pfam" id="PF02878">
    <property type="entry name" value="PGM_PMM_I"/>
    <property type="match status" value="1"/>
</dbReference>
<comment type="caution">
    <text evidence="12">The sequence shown here is derived from an EMBL/GenBank/DDBJ whole genome shotgun (WGS) entry which is preliminary data.</text>
</comment>
<dbReference type="InterPro" id="IPR005844">
    <property type="entry name" value="A-D-PHexomutase_a/b/a-I"/>
</dbReference>
<dbReference type="InterPro" id="IPR005846">
    <property type="entry name" value="A-D-PHexomutase_a/b/a-III"/>
</dbReference>
<evidence type="ECO:0000259" key="8">
    <source>
        <dbReference type="Pfam" id="PF00408"/>
    </source>
</evidence>
<evidence type="ECO:0000256" key="7">
    <source>
        <dbReference type="RuleBase" id="RU004326"/>
    </source>
</evidence>
<feature type="domain" description="Alpha-D-phosphohexomutase alpha/beta/alpha" evidence="9">
    <location>
        <begin position="7"/>
        <end position="142"/>
    </location>
</feature>
<keyword evidence="6" id="KW-0413">Isomerase</keyword>
<evidence type="ECO:0000259" key="11">
    <source>
        <dbReference type="Pfam" id="PF02880"/>
    </source>
</evidence>
<dbReference type="PRINTS" id="PR00509">
    <property type="entry name" value="PGMPMM"/>
</dbReference>
<dbReference type="EMBL" id="PFRH01000004">
    <property type="protein sequence ID" value="PJC52963.1"/>
    <property type="molecule type" value="Genomic_DNA"/>
</dbReference>
<dbReference type="SUPFAM" id="SSF53738">
    <property type="entry name" value="Phosphoglucomutase, first 3 domains"/>
    <property type="match status" value="3"/>
</dbReference>
<evidence type="ECO:0000256" key="6">
    <source>
        <dbReference type="ARBA" id="ARBA00023235"/>
    </source>
</evidence>
<feature type="domain" description="Alpha-D-phosphohexomutase alpha/beta/alpha" evidence="10">
    <location>
        <begin position="168"/>
        <end position="259"/>
    </location>
</feature>
<accession>A0A2M8FB53</accession>
<dbReference type="InterPro" id="IPR005841">
    <property type="entry name" value="Alpha-D-phosphohexomutase_SF"/>
</dbReference>
<dbReference type="PROSITE" id="PS00710">
    <property type="entry name" value="PGM_PMM"/>
    <property type="match status" value="1"/>
</dbReference>
<evidence type="ECO:0000259" key="10">
    <source>
        <dbReference type="Pfam" id="PF02879"/>
    </source>
</evidence>
<dbReference type="CDD" id="cd03089">
    <property type="entry name" value="PMM_PGM"/>
    <property type="match status" value="1"/>
</dbReference>
<dbReference type="InterPro" id="IPR016055">
    <property type="entry name" value="A-D-PHexomutase_a/b/a-I/II/III"/>
</dbReference>
<feature type="domain" description="Alpha-D-phosphohexomutase alpha/beta/alpha" evidence="11">
    <location>
        <begin position="272"/>
        <end position="372"/>
    </location>
</feature>
<evidence type="ECO:0000256" key="1">
    <source>
        <dbReference type="ARBA" id="ARBA00001946"/>
    </source>
</evidence>
<evidence type="ECO:0000259" key="9">
    <source>
        <dbReference type="Pfam" id="PF02878"/>
    </source>
</evidence>
<dbReference type="Gene3D" id="3.30.310.50">
    <property type="entry name" value="Alpha-D-phosphohexomutase, C-terminal domain"/>
    <property type="match status" value="1"/>
</dbReference>
<dbReference type="SUPFAM" id="SSF55957">
    <property type="entry name" value="Phosphoglucomutase, C-terminal domain"/>
    <property type="match status" value="1"/>
</dbReference>
<keyword evidence="4 7" id="KW-0479">Metal-binding</keyword>
<evidence type="ECO:0000256" key="3">
    <source>
        <dbReference type="ARBA" id="ARBA00022553"/>
    </source>
</evidence>
<protein>
    <submittedName>
        <fullName evidence="12">Phosphomannomutase/phosphoglucomutase</fullName>
    </submittedName>
</protein>
<evidence type="ECO:0000313" key="13">
    <source>
        <dbReference type="Proteomes" id="UP000231456"/>
    </source>
</evidence>
<sequence>MAFPSHIFKAYDIRGIYGTEVTEDLAYNIGRAFAVFMKKDQGKDALTLVVCEDMRVSSAPLKKEVIRGLTEQGIDVVDIGLASTPTFYFGVAKYGYDGGIQVTASHNPGKYNGFKMVRPGAGPISGETGIMEIRDMVEKGEFPAVANTGTVSTREGVIEDEVAYALSQVDVSKIKPFKIVVDNANGMGALVMDELFKHLPCELDRMYFDLDGNFPNHEANPLIESNNKNVQARILETGADLGIALDGDSDRVFFIDNTGKTVEPSIVRGMLAQVYLEKEPGGAVGYDVRPGKITEDMILEAGGKPFLTKVGHSLIKEESKKHNAIFSGESSGHFFIKADFGFFEMPAIIILQFLRVISESSKTVREYIEPLMKYAHSGEINFEVEDKTAVFERLKISYGEHLTQDFDGMSFNMGEWWFNVRPSNTENVVRLNLEANEDYIMKEKTEEVTRVIGNK</sequence>
<feature type="domain" description="Alpha-D-phosphohexomutase C-terminal" evidence="8">
    <location>
        <begin position="379"/>
        <end position="448"/>
    </location>
</feature>
<dbReference type="InterPro" id="IPR016066">
    <property type="entry name" value="A-D-PHexomutase_CS"/>
</dbReference>
<dbReference type="PANTHER" id="PTHR43771">
    <property type="entry name" value="PHOSPHOMANNOMUTASE"/>
    <property type="match status" value="1"/>
</dbReference>
<evidence type="ECO:0000256" key="4">
    <source>
        <dbReference type="ARBA" id="ARBA00022723"/>
    </source>
</evidence>
<keyword evidence="5 7" id="KW-0460">Magnesium</keyword>
<dbReference type="Gene3D" id="3.40.120.10">
    <property type="entry name" value="Alpha-D-Glucose-1,6-Bisphosphate, subunit A, domain 3"/>
    <property type="match status" value="3"/>
</dbReference>
<dbReference type="GO" id="GO:0000287">
    <property type="term" value="F:magnesium ion binding"/>
    <property type="evidence" value="ECO:0007669"/>
    <property type="project" value="InterPro"/>
</dbReference>
<evidence type="ECO:0000313" key="12">
    <source>
        <dbReference type="EMBL" id="PJC52963.1"/>
    </source>
</evidence>
<dbReference type="Pfam" id="PF02880">
    <property type="entry name" value="PGM_PMM_III"/>
    <property type="match status" value="1"/>
</dbReference>
<dbReference type="AlphaFoldDB" id="A0A2M8FB53"/>